<dbReference type="GeneID" id="70233457"/>
<comment type="caution">
    <text evidence="1">The sequence shown here is derived from an EMBL/GenBank/DDBJ whole genome shotgun (WGS) entry which is preliminary data.</text>
</comment>
<dbReference type="EMBL" id="JAEUBE010000137">
    <property type="protein sequence ID" value="KAH3669368.1"/>
    <property type="molecule type" value="Genomic_DNA"/>
</dbReference>
<sequence length="85" mass="9572">MLKQRLKTSERERIASDSRGFTKHWKRACIFERVSIISSTVGGSSSDLMSSMLVVRNQQMTQTVRAISAARTVLDATDQYLTTMT</sequence>
<protein>
    <submittedName>
        <fullName evidence="1">Uncharacterized protein</fullName>
    </submittedName>
</protein>
<reference evidence="1" key="2">
    <citation type="submission" date="2021-01" db="EMBL/GenBank/DDBJ databases">
        <authorList>
            <person name="Schikora-Tamarit M.A."/>
        </authorList>
    </citation>
    <scope>NUCLEOTIDE SEQUENCE</scope>
    <source>
        <strain evidence="1">CBS6075</strain>
    </source>
</reference>
<proteinExistence type="predicted"/>
<evidence type="ECO:0000313" key="2">
    <source>
        <dbReference type="Proteomes" id="UP000769157"/>
    </source>
</evidence>
<dbReference type="Proteomes" id="UP000769157">
    <property type="component" value="Unassembled WGS sequence"/>
</dbReference>
<evidence type="ECO:0000313" key="1">
    <source>
        <dbReference type="EMBL" id="KAH3669368.1"/>
    </source>
</evidence>
<organism evidence="1 2">
    <name type="scientific">Ogataea philodendri</name>
    <dbReference type="NCBI Taxonomy" id="1378263"/>
    <lineage>
        <taxon>Eukaryota</taxon>
        <taxon>Fungi</taxon>
        <taxon>Dikarya</taxon>
        <taxon>Ascomycota</taxon>
        <taxon>Saccharomycotina</taxon>
        <taxon>Pichiomycetes</taxon>
        <taxon>Pichiales</taxon>
        <taxon>Pichiaceae</taxon>
        <taxon>Ogataea</taxon>
    </lineage>
</organism>
<accession>A0A9P8PBT3</accession>
<gene>
    <name evidence="1" type="ORF">OGAPHI_001489</name>
</gene>
<name>A0A9P8PBT3_9ASCO</name>
<dbReference type="AlphaFoldDB" id="A0A9P8PBT3"/>
<reference evidence="1" key="1">
    <citation type="journal article" date="2021" name="Open Biol.">
        <title>Shared evolutionary footprints suggest mitochondrial oxidative damage underlies multiple complex I losses in fungi.</title>
        <authorList>
            <person name="Schikora-Tamarit M.A."/>
            <person name="Marcet-Houben M."/>
            <person name="Nosek J."/>
            <person name="Gabaldon T."/>
        </authorList>
    </citation>
    <scope>NUCLEOTIDE SEQUENCE</scope>
    <source>
        <strain evidence="1">CBS6075</strain>
    </source>
</reference>
<keyword evidence="2" id="KW-1185">Reference proteome</keyword>
<dbReference type="RefSeq" id="XP_046063631.1">
    <property type="nucleotide sequence ID" value="XM_046202256.1"/>
</dbReference>